<evidence type="ECO:0000256" key="1">
    <source>
        <dbReference type="SAM" id="MobiDB-lite"/>
    </source>
</evidence>
<comment type="caution">
    <text evidence="2">The sequence shown here is derived from an EMBL/GenBank/DDBJ whole genome shotgun (WGS) entry which is preliminary data.</text>
</comment>
<sequence>MYNPDDYEPPPSRLYLDDHRAERQPDRRIDDLYYGQARGWPDSGDSRIGEGTPVHPPPVHPGNGRRSQLGYGPPPQAFRSTSLNTPTHLVSHNYPRNPRSTSAQYYDAHAANLFPSGNFMPPGPSRYERSDYEGQMQRPGNDSADLAAAFEALWLEREEKQALAEDNARLKAQIEHQAVALTPAPSSRGTGFGSRGKVTARKQKPRQQSVAEEPRGGSQGEPAAGLSEAVLLTKDALTTPQLKKARAALQSFVTKTFRDVCGVPVKSRWPDPRDNRVNEITGEDYLTPFFDLDVDHRRNEQAYNDLQNEKNWPSAVSAVNVTWDLPLINDLAVASFRNLRPDWKKQVDDDARARDELKKRNNRWTQRRVTKLDQMKKVVDKYAEANGIDPAPIKAMLCEEHIVTSRQAADNANVLEVVAPDWRADELSNLFHDMHRFWYSTLDASEKSKISFLRARNSGRHGHRIPETSPYNFGISFTWLEEARREEENIELLKDWGKWGNPPGLENVMATLTSTHDSFEDRSIQGAGDEDTDLTTMLLLAGPQVAVDPAFDFSR</sequence>
<dbReference type="Proteomes" id="UP001215598">
    <property type="component" value="Unassembled WGS sequence"/>
</dbReference>
<feature type="region of interest" description="Disordered" evidence="1">
    <location>
        <begin position="1"/>
        <end position="97"/>
    </location>
</feature>
<feature type="compositionally biased region" description="Basic and acidic residues" evidence="1">
    <location>
        <begin position="15"/>
        <end position="31"/>
    </location>
</feature>
<gene>
    <name evidence="2" type="ORF">B0H16DRAFT_1452179</name>
</gene>
<keyword evidence="3" id="KW-1185">Reference proteome</keyword>
<dbReference type="AlphaFoldDB" id="A0AAD7JUH3"/>
<accession>A0AAD7JUH3</accession>
<dbReference type="EMBL" id="JARKIB010000016">
    <property type="protein sequence ID" value="KAJ7770772.1"/>
    <property type="molecule type" value="Genomic_DNA"/>
</dbReference>
<evidence type="ECO:0000313" key="3">
    <source>
        <dbReference type="Proteomes" id="UP001215598"/>
    </source>
</evidence>
<feature type="compositionally biased region" description="Polar residues" evidence="1">
    <location>
        <begin position="78"/>
        <end position="90"/>
    </location>
</feature>
<reference evidence="2" key="1">
    <citation type="submission" date="2023-03" db="EMBL/GenBank/DDBJ databases">
        <title>Massive genome expansion in bonnet fungi (Mycena s.s.) driven by repeated elements and novel gene families across ecological guilds.</title>
        <authorList>
            <consortium name="Lawrence Berkeley National Laboratory"/>
            <person name="Harder C.B."/>
            <person name="Miyauchi S."/>
            <person name="Viragh M."/>
            <person name="Kuo A."/>
            <person name="Thoen E."/>
            <person name="Andreopoulos B."/>
            <person name="Lu D."/>
            <person name="Skrede I."/>
            <person name="Drula E."/>
            <person name="Henrissat B."/>
            <person name="Morin E."/>
            <person name="Kohler A."/>
            <person name="Barry K."/>
            <person name="LaButti K."/>
            <person name="Morin E."/>
            <person name="Salamov A."/>
            <person name="Lipzen A."/>
            <person name="Mereny Z."/>
            <person name="Hegedus B."/>
            <person name="Baldrian P."/>
            <person name="Stursova M."/>
            <person name="Weitz H."/>
            <person name="Taylor A."/>
            <person name="Grigoriev I.V."/>
            <person name="Nagy L.G."/>
            <person name="Martin F."/>
            <person name="Kauserud H."/>
        </authorList>
    </citation>
    <scope>NUCLEOTIDE SEQUENCE</scope>
    <source>
        <strain evidence="2">CBHHK182m</strain>
    </source>
</reference>
<feature type="region of interest" description="Disordered" evidence="1">
    <location>
        <begin position="180"/>
        <end position="223"/>
    </location>
</feature>
<proteinExistence type="predicted"/>
<protein>
    <submittedName>
        <fullName evidence="2">Uncharacterized protein</fullName>
    </submittedName>
</protein>
<evidence type="ECO:0000313" key="2">
    <source>
        <dbReference type="EMBL" id="KAJ7770772.1"/>
    </source>
</evidence>
<name>A0AAD7JUH3_9AGAR</name>
<organism evidence="2 3">
    <name type="scientific">Mycena metata</name>
    <dbReference type="NCBI Taxonomy" id="1033252"/>
    <lineage>
        <taxon>Eukaryota</taxon>
        <taxon>Fungi</taxon>
        <taxon>Dikarya</taxon>
        <taxon>Basidiomycota</taxon>
        <taxon>Agaricomycotina</taxon>
        <taxon>Agaricomycetes</taxon>
        <taxon>Agaricomycetidae</taxon>
        <taxon>Agaricales</taxon>
        <taxon>Marasmiineae</taxon>
        <taxon>Mycenaceae</taxon>
        <taxon>Mycena</taxon>
    </lineage>
</organism>